<organism evidence="1 2">
    <name type="scientific">Roseibium sediminicola</name>
    <dbReference type="NCBI Taxonomy" id="2933272"/>
    <lineage>
        <taxon>Bacteria</taxon>
        <taxon>Pseudomonadati</taxon>
        <taxon>Pseudomonadota</taxon>
        <taxon>Alphaproteobacteria</taxon>
        <taxon>Hyphomicrobiales</taxon>
        <taxon>Stappiaceae</taxon>
        <taxon>Roseibium</taxon>
    </lineage>
</organism>
<protein>
    <recommendedName>
        <fullName evidence="3">Protease inhibitor Inh</fullName>
    </recommendedName>
</protein>
<evidence type="ECO:0000313" key="1">
    <source>
        <dbReference type="EMBL" id="MCK7614836.1"/>
    </source>
</evidence>
<keyword evidence="2" id="KW-1185">Reference proteome</keyword>
<dbReference type="RefSeq" id="WP_248157653.1">
    <property type="nucleotide sequence ID" value="NZ_JALNMJ010000019.1"/>
</dbReference>
<sequence>MKHVVLLAVPALLMAAALVYLLPSDSPERSQAEARIEIDGFRLTLAAREGTCHLDFSKEQDTGSVPLRVEPPCRFMRADGGGVLFSAEDGRRLVAIVGGTPEDDPIDPLTRRADCGTAIAGVELSGGSFTATSYLIGPGVYCALMGLEGREIWLLLNG</sequence>
<accession>A0ABT0GZI5</accession>
<evidence type="ECO:0000313" key="2">
    <source>
        <dbReference type="Proteomes" id="UP001431221"/>
    </source>
</evidence>
<evidence type="ECO:0008006" key="3">
    <source>
        <dbReference type="Google" id="ProtNLM"/>
    </source>
</evidence>
<gene>
    <name evidence="1" type="ORF">M0H32_21915</name>
</gene>
<name>A0ABT0GZI5_9HYPH</name>
<dbReference type="EMBL" id="JALNMJ010000019">
    <property type="protein sequence ID" value="MCK7614836.1"/>
    <property type="molecule type" value="Genomic_DNA"/>
</dbReference>
<proteinExistence type="predicted"/>
<dbReference type="Proteomes" id="UP001431221">
    <property type="component" value="Unassembled WGS sequence"/>
</dbReference>
<comment type="caution">
    <text evidence="1">The sequence shown here is derived from an EMBL/GenBank/DDBJ whole genome shotgun (WGS) entry which is preliminary data.</text>
</comment>
<reference evidence="1" key="1">
    <citation type="submission" date="2022-04" db="EMBL/GenBank/DDBJ databases">
        <title>Roseibium sp. CAU 1639 isolated from mud.</title>
        <authorList>
            <person name="Kim W."/>
        </authorList>
    </citation>
    <scope>NUCLEOTIDE SEQUENCE</scope>
    <source>
        <strain evidence="1">CAU 1639</strain>
    </source>
</reference>